<keyword evidence="1" id="KW-1133">Transmembrane helix</keyword>
<dbReference type="Proteomes" id="UP001642484">
    <property type="component" value="Unassembled WGS sequence"/>
</dbReference>
<reference evidence="2 3" key="1">
    <citation type="submission" date="2024-02" db="EMBL/GenBank/DDBJ databases">
        <authorList>
            <person name="Chen Y."/>
            <person name="Shah S."/>
            <person name="Dougan E. K."/>
            <person name="Thang M."/>
            <person name="Chan C."/>
        </authorList>
    </citation>
    <scope>NUCLEOTIDE SEQUENCE [LARGE SCALE GENOMIC DNA]</scope>
</reference>
<name>A0ABP0IYU6_9DINO</name>
<dbReference type="EMBL" id="CAXAMN010004003">
    <property type="protein sequence ID" value="CAK9007271.1"/>
    <property type="molecule type" value="Genomic_DNA"/>
</dbReference>
<feature type="transmembrane region" description="Helical" evidence="1">
    <location>
        <begin position="198"/>
        <end position="221"/>
    </location>
</feature>
<comment type="caution">
    <text evidence="2">The sequence shown here is derived from an EMBL/GenBank/DDBJ whole genome shotgun (WGS) entry which is preliminary data.</text>
</comment>
<protein>
    <submittedName>
        <fullName evidence="2">Uncharacterized protein</fullName>
    </submittedName>
</protein>
<keyword evidence="1" id="KW-0472">Membrane</keyword>
<gene>
    <name evidence="2" type="ORF">CCMP2556_LOCUS8775</name>
</gene>
<evidence type="ECO:0000313" key="2">
    <source>
        <dbReference type="EMBL" id="CAK9007271.1"/>
    </source>
</evidence>
<proteinExistence type="predicted"/>
<accession>A0ABP0IYU6</accession>
<organism evidence="2 3">
    <name type="scientific">Durusdinium trenchii</name>
    <dbReference type="NCBI Taxonomy" id="1381693"/>
    <lineage>
        <taxon>Eukaryota</taxon>
        <taxon>Sar</taxon>
        <taxon>Alveolata</taxon>
        <taxon>Dinophyceae</taxon>
        <taxon>Suessiales</taxon>
        <taxon>Symbiodiniaceae</taxon>
        <taxon>Durusdinium</taxon>
    </lineage>
</organism>
<keyword evidence="3" id="KW-1185">Reference proteome</keyword>
<sequence>MARCCGRCCCCGVKCGCCLGGCCFGVLLSFMLLALILSLAVSLPVLEWISKHKVTLGKVSSCVNQTVAEVNRTLSKELTSECWGLLCDKCDDEHMEEELKSKCERCLCEAEYVMVSMKPSLDTELLHCCEPFAEDKSVDYLLSPCQDMVTNLTAELKKETEQCESKHLISSEGQPISLNVYKNLPNFTELSRQSWMPYLQAGLAGLVFVVAFSLIGLVFVLRGMRASQGHELEEHLI</sequence>
<evidence type="ECO:0000313" key="3">
    <source>
        <dbReference type="Proteomes" id="UP001642484"/>
    </source>
</evidence>
<evidence type="ECO:0000256" key="1">
    <source>
        <dbReference type="SAM" id="Phobius"/>
    </source>
</evidence>
<keyword evidence="1" id="KW-0812">Transmembrane</keyword>
<feature type="transmembrane region" description="Helical" evidence="1">
    <location>
        <begin position="24"/>
        <end position="46"/>
    </location>
</feature>